<dbReference type="InterPro" id="IPR019670">
    <property type="entry name" value="DUF2523"/>
</dbReference>
<dbReference type="AlphaFoldDB" id="A0A1S1MWU5"/>
<evidence type="ECO:0000313" key="2">
    <source>
        <dbReference type="EMBL" id="OHU93254.1"/>
    </source>
</evidence>
<proteinExistence type="predicted"/>
<name>A0A1S1MWU5_9GAMM</name>
<keyword evidence="1" id="KW-1133">Transmembrane helix</keyword>
<reference evidence="2 3" key="1">
    <citation type="submission" date="2016-09" db="EMBL/GenBank/DDBJ databases">
        <title>Pseudoalteromonas amylolytica sp. nov., isolated from the surface seawater.</title>
        <authorList>
            <person name="Wu Y.-H."/>
            <person name="Cheng H."/>
            <person name="Jin X.-B."/>
            <person name="Wang C.-S."/>
            <person name="Xu X.-W."/>
        </authorList>
    </citation>
    <scope>NUCLEOTIDE SEQUENCE [LARGE SCALE GENOMIC DNA]</scope>
    <source>
        <strain evidence="2 3">JW1</strain>
    </source>
</reference>
<feature type="transmembrane region" description="Helical" evidence="1">
    <location>
        <begin position="69"/>
        <end position="95"/>
    </location>
</feature>
<comment type="caution">
    <text evidence="2">The sequence shown here is derived from an EMBL/GenBank/DDBJ whole genome shotgun (WGS) entry which is preliminary data.</text>
</comment>
<evidence type="ECO:0000313" key="3">
    <source>
        <dbReference type="Proteomes" id="UP000179786"/>
    </source>
</evidence>
<accession>A0A1S1MWU5</accession>
<evidence type="ECO:0000256" key="1">
    <source>
        <dbReference type="SAM" id="Phobius"/>
    </source>
</evidence>
<dbReference type="Pfam" id="PF10734">
    <property type="entry name" value="DUF2523"/>
    <property type="match status" value="1"/>
</dbReference>
<dbReference type="OrthoDB" id="9154706at2"/>
<keyword evidence="1" id="KW-0812">Transmembrane</keyword>
<evidence type="ECO:0008006" key="4">
    <source>
        <dbReference type="Google" id="ProtNLM"/>
    </source>
</evidence>
<sequence length="105" mass="11839">MLSWFAQTWEDAKMFMYSILLTFYEMFRDLLYWLMESFLDLTIVILNGLGSLFDGLDVSSYINSIPPSAAYFASASGLGQATGMIISALTIRFLLQLIPFVRLGS</sequence>
<gene>
    <name evidence="2" type="ORF">BET10_01835</name>
</gene>
<dbReference type="STRING" id="1859457.BET10_01835"/>
<keyword evidence="3" id="KW-1185">Reference proteome</keyword>
<protein>
    <recommendedName>
        <fullName evidence="4">VSK receptor</fullName>
    </recommendedName>
</protein>
<keyword evidence="1" id="KW-0472">Membrane</keyword>
<organism evidence="2 3">
    <name type="scientific">Pseudoalteromonas amylolytica</name>
    <dbReference type="NCBI Taxonomy" id="1859457"/>
    <lineage>
        <taxon>Bacteria</taxon>
        <taxon>Pseudomonadati</taxon>
        <taxon>Pseudomonadota</taxon>
        <taxon>Gammaproteobacteria</taxon>
        <taxon>Alteromonadales</taxon>
        <taxon>Pseudoalteromonadaceae</taxon>
        <taxon>Pseudoalteromonas</taxon>
    </lineage>
</organism>
<feature type="transmembrane region" description="Helical" evidence="1">
    <location>
        <begin position="30"/>
        <end position="49"/>
    </location>
</feature>
<dbReference type="Proteomes" id="UP000179786">
    <property type="component" value="Unassembled WGS sequence"/>
</dbReference>
<dbReference type="EMBL" id="MKJU01000002">
    <property type="protein sequence ID" value="OHU93254.1"/>
    <property type="molecule type" value="Genomic_DNA"/>
</dbReference>